<dbReference type="Proteomes" id="UP000295777">
    <property type="component" value="Unassembled WGS sequence"/>
</dbReference>
<dbReference type="CDD" id="cd05401">
    <property type="entry name" value="NT_GlnE_GlnD_like"/>
    <property type="match status" value="2"/>
</dbReference>
<protein>
    <submittedName>
        <fullName evidence="9">Glutamate-ammonia-ligase adenylyltransferase</fullName>
    </submittedName>
</protein>
<name>A0A4R1GC20_9BACT</name>
<comment type="caution">
    <text evidence="9">The sequence shown here is derived from an EMBL/GenBank/DDBJ whole genome shotgun (WGS) entry which is preliminary data.</text>
</comment>
<dbReference type="GO" id="GO:0005829">
    <property type="term" value="C:cytosol"/>
    <property type="evidence" value="ECO:0007669"/>
    <property type="project" value="TreeGrafter"/>
</dbReference>
<sequence length="884" mass="104064">MKLLLEKCRNSFEPEWQKALDFIEKEELPNKRRALILTEKLREKLSGQMPKWLQGDFLFHLIKLFSFSQFLGDFLIKHTHKLPELKEIYKKRFLPSEFRVELLESETEKSFMNRLRVYKNLQMSRVVLRDILGIADFQELVRDVTLIHDACIKAALSFAEKVLEERYGKPSCGFVVVDMGKAGGYELNYSSDIDLIFVYESRYGETTGGSYGKLQNHDYFTILSKYLVELLTKNTDEGICMNVDLRLRPNGTMGPLCNDIEALEQYYTAVARPWERFALLKARPSAGDLMRTGTEFLKLARAFVFRKYIDLTLIEELLRLKELIKTKVLKKGKKIDLKLSEGGIREVEFIVQAFQLIYGGKHPYIRSKNTLIALRRLFKWGFLQEKEYEELKEAYIFLRKAEHMLQITNFRQTQTFHPESEEAEELAKKMGFKSREEFLEKLQHLMGTVNAYFNKFFPTGDRKPLSAVTTLELQKLGFREPEEVKRFIEVLLNLKTLSAEETNRLDVMGERFLELLFDAPDSKNAMKNLVTFFEREEGRVFFFSILSEIHAIKLLFFLLSTKDFFIKRFRETPEIVDFIFNPDYIENPVTKEGLRQDLLEFKNLRFVKNLAEVRALLRLRLKRTEVEEFFKELTEIADFVIDTLYENSPQAFSLASLGKHGSREMNVESDIDLLFFSEKPLESTEGALKLIKELESLGYEVDTRLRPFGEKGELIFTVKYFREYTEKTARVWERLAFTRFRFLKGNLREEVEGIVKDFLFGKPLDKDTLHEILTMRERLERELGKGKNDIKYSAGGVVDLEFIAYIYQLYSRRQFGNTLKALRALSEKTPEFKKLTRLYRKIREAETEKRLFGSFITYSDRIVQLKKEIREAFGEFVEWIKKRV</sequence>
<dbReference type="InterPro" id="IPR023057">
    <property type="entry name" value="GlnE"/>
</dbReference>
<proteinExistence type="predicted"/>
<feature type="domain" description="Glutamate-ammonia ligase adenylyltransferase repeated" evidence="7">
    <location>
        <begin position="604"/>
        <end position="747"/>
    </location>
</feature>
<dbReference type="EMBL" id="SMFV01000002">
    <property type="protein sequence ID" value="TCK05368.1"/>
    <property type="molecule type" value="Genomic_DNA"/>
</dbReference>
<keyword evidence="4" id="KW-0067">ATP-binding</keyword>
<dbReference type="AlphaFoldDB" id="A0A4R1GC20"/>
<evidence type="ECO:0000313" key="10">
    <source>
        <dbReference type="Proteomes" id="UP000295777"/>
    </source>
</evidence>
<dbReference type="GO" id="GO:0016874">
    <property type="term" value="F:ligase activity"/>
    <property type="evidence" value="ECO:0007669"/>
    <property type="project" value="UniProtKB-KW"/>
</dbReference>
<dbReference type="Pfam" id="PF08335">
    <property type="entry name" value="GlnD_UR_UTase"/>
    <property type="match status" value="1"/>
</dbReference>
<dbReference type="InterPro" id="IPR005190">
    <property type="entry name" value="GlnE_rpt_dom"/>
</dbReference>
<dbReference type="Gene3D" id="1.20.120.330">
    <property type="entry name" value="Nucleotidyltransferases domain 2"/>
    <property type="match status" value="2"/>
</dbReference>
<evidence type="ECO:0000256" key="3">
    <source>
        <dbReference type="ARBA" id="ARBA00022741"/>
    </source>
</evidence>
<dbReference type="Pfam" id="PF03710">
    <property type="entry name" value="GlnE"/>
    <property type="match status" value="2"/>
</dbReference>
<evidence type="ECO:0000259" key="7">
    <source>
        <dbReference type="Pfam" id="PF03710"/>
    </source>
</evidence>
<gene>
    <name evidence="9" type="ORF">CLV27_0795</name>
</gene>
<feature type="domain" description="PII-uridylyltransferase/Glutamine-synthetase adenylyltransferase" evidence="8">
    <location>
        <begin position="328"/>
        <end position="457"/>
    </location>
</feature>
<evidence type="ECO:0000256" key="1">
    <source>
        <dbReference type="ARBA" id="ARBA00022679"/>
    </source>
</evidence>
<dbReference type="GO" id="GO:0000820">
    <property type="term" value="P:regulation of glutamine family amino acid metabolic process"/>
    <property type="evidence" value="ECO:0007669"/>
    <property type="project" value="TreeGrafter"/>
</dbReference>
<dbReference type="RefSeq" id="WP_132526013.1">
    <property type="nucleotide sequence ID" value="NZ_SMFV01000002.1"/>
</dbReference>
<dbReference type="OrthoDB" id="9759366at2"/>
<accession>A0A4R1GC20</accession>
<keyword evidence="1 9" id="KW-0808">Transferase</keyword>
<feature type="domain" description="Glutamate-ammonia ligase adenylyltransferase repeated" evidence="7">
    <location>
        <begin position="60"/>
        <end position="294"/>
    </location>
</feature>
<evidence type="ECO:0000259" key="8">
    <source>
        <dbReference type="Pfam" id="PF08335"/>
    </source>
</evidence>
<dbReference type="GO" id="GO:0005524">
    <property type="term" value="F:ATP binding"/>
    <property type="evidence" value="ECO:0007669"/>
    <property type="project" value="UniProtKB-KW"/>
</dbReference>
<dbReference type="GO" id="GO:0008882">
    <property type="term" value="F:[glutamate-ammonia-ligase] adenylyltransferase activity"/>
    <property type="evidence" value="ECO:0007669"/>
    <property type="project" value="InterPro"/>
</dbReference>
<evidence type="ECO:0000256" key="6">
    <source>
        <dbReference type="ARBA" id="ARBA00023268"/>
    </source>
</evidence>
<dbReference type="InterPro" id="IPR013546">
    <property type="entry name" value="PII_UdlTrfase/GS_AdlTrfase"/>
</dbReference>
<evidence type="ECO:0000256" key="4">
    <source>
        <dbReference type="ARBA" id="ARBA00022840"/>
    </source>
</evidence>
<keyword evidence="9" id="KW-0436">Ligase</keyword>
<dbReference type="PANTHER" id="PTHR30621:SF0">
    <property type="entry name" value="BIFUNCTIONAL GLUTAMINE SYNTHETASE ADENYLYLTRANSFERASE_ADENYLYL-REMOVING ENZYME"/>
    <property type="match status" value="1"/>
</dbReference>
<organism evidence="9 10">
    <name type="scientific">Phorcysia thermohydrogeniphila</name>
    <dbReference type="NCBI Taxonomy" id="936138"/>
    <lineage>
        <taxon>Bacteria</taxon>
        <taxon>Pseudomonadati</taxon>
        <taxon>Aquificota</taxon>
        <taxon>Aquificia</taxon>
        <taxon>Desulfurobacteriales</taxon>
        <taxon>Desulfurobacteriaceae</taxon>
        <taxon>Phorcysia</taxon>
    </lineage>
</organism>
<evidence type="ECO:0000256" key="5">
    <source>
        <dbReference type="ARBA" id="ARBA00022842"/>
    </source>
</evidence>
<reference evidence="9 10" key="1">
    <citation type="submission" date="2019-03" db="EMBL/GenBank/DDBJ databases">
        <title>Genomic Encyclopedia of Archaeal and Bacterial Type Strains, Phase II (KMG-II): from individual species to whole genera.</title>
        <authorList>
            <person name="Goeker M."/>
        </authorList>
    </citation>
    <scope>NUCLEOTIDE SEQUENCE [LARGE SCALE GENOMIC DNA]</scope>
    <source>
        <strain evidence="9 10">DSM 24425</strain>
    </source>
</reference>
<keyword evidence="2 9" id="KW-0548">Nucleotidyltransferase</keyword>
<dbReference type="PANTHER" id="PTHR30621">
    <property type="entry name" value="GLUTAMINE SYNTHETASE ADENYLYLTRANSFERASE"/>
    <property type="match status" value="1"/>
</dbReference>
<dbReference type="SUPFAM" id="SSF81593">
    <property type="entry name" value="Nucleotidyltransferase substrate binding subunit/domain"/>
    <property type="match status" value="2"/>
</dbReference>
<evidence type="ECO:0000313" key="9">
    <source>
        <dbReference type="EMBL" id="TCK05368.1"/>
    </source>
</evidence>
<keyword evidence="10" id="KW-1185">Reference proteome</keyword>
<dbReference type="SUPFAM" id="SSF81301">
    <property type="entry name" value="Nucleotidyltransferase"/>
    <property type="match status" value="2"/>
</dbReference>
<dbReference type="InterPro" id="IPR043519">
    <property type="entry name" value="NT_sf"/>
</dbReference>
<keyword evidence="6" id="KW-0511">Multifunctional enzyme</keyword>
<keyword evidence="5" id="KW-0460">Magnesium</keyword>
<dbReference type="Gene3D" id="3.30.460.10">
    <property type="entry name" value="Beta Polymerase, domain 2"/>
    <property type="match status" value="2"/>
</dbReference>
<keyword evidence="3" id="KW-0547">Nucleotide-binding</keyword>
<evidence type="ECO:0000256" key="2">
    <source>
        <dbReference type="ARBA" id="ARBA00022695"/>
    </source>
</evidence>